<evidence type="ECO:0000256" key="4">
    <source>
        <dbReference type="ARBA" id="ARBA00022989"/>
    </source>
</evidence>
<dbReference type="PANTHER" id="PTHR32196">
    <property type="entry name" value="ABC TRANSPORTER PERMEASE PROTEIN YPHD-RELATED-RELATED"/>
    <property type="match status" value="1"/>
</dbReference>
<reference evidence="9" key="3">
    <citation type="submission" date="2016-02" db="EMBL/GenBank/DDBJ databases">
        <title>Draft genome of pathogenic Streptomyces sp. in Japan.</title>
        <authorList>
            <person name="Tomihama T."/>
            <person name="Ikenaga M."/>
            <person name="Sakai M."/>
            <person name="Okubo T."/>
            <person name="Ikeda S."/>
        </authorList>
    </citation>
    <scope>NUCLEOTIDE SEQUENCE [LARGE SCALE GENOMIC DNA]</scope>
    <source>
        <strain evidence="9">S58</strain>
    </source>
</reference>
<feature type="compositionally biased region" description="Low complexity" evidence="6">
    <location>
        <begin position="360"/>
        <end position="381"/>
    </location>
</feature>
<comment type="subcellular location">
    <subcellularLocation>
        <location evidence="1">Cell membrane</location>
        <topology evidence="1">Multi-pass membrane protein</topology>
    </subcellularLocation>
</comment>
<evidence type="ECO:0000313" key="8">
    <source>
        <dbReference type="EMBL" id="GAQ64908.1"/>
    </source>
</evidence>
<dbReference type="PANTHER" id="PTHR32196:SF19">
    <property type="entry name" value="GALACTOFURANOSE TRANSPORTER PERMEASE PROTEIN YTFT"/>
    <property type="match status" value="1"/>
</dbReference>
<evidence type="ECO:0000256" key="7">
    <source>
        <dbReference type="SAM" id="Phobius"/>
    </source>
</evidence>
<dbReference type="InterPro" id="IPR001851">
    <property type="entry name" value="ABC_transp_permease"/>
</dbReference>
<feature type="region of interest" description="Disordered" evidence="6">
    <location>
        <begin position="352"/>
        <end position="381"/>
    </location>
</feature>
<evidence type="ECO:0000256" key="5">
    <source>
        <dbReference type="ARBA" id="ARBA00023136"/>
    </source>
</evidence>
<feature type="transmembrane region" description="Helical" evidence="7">
    <location>
        <begin position="295"/>
        <end position="315"/>
    </location>
</feature>
<keyword evidence="5 7" id="KW-0472">Membrane</keyword>
<dbReference type="EMBL" id="BCMM01000026">
    <property type="protein sequence ID" value="GAQ64908.1"/>
    <property type="molecule type" value="Genomic_DNA"/>
</dbReference>
<name>A0A117EF26_STRSC</name>
<evidence type="ECO:0000256" key="2">
    <source>
        <dbReference type="ARBA" id="ARBA00022475"/>
    </source>
</evidence>
<dbReference type="GO" id="GO:0022857">
    <property type="term" value="F:transmembrane transporter activity"/>
    <property type="evidence" value="ECO:0007669"/>
    <property type="project" value="InterPro"/>
</dbReference>
<dbReference type="Pfam" id="PF02653">
    <property type="entry name" value="BPD_transp_2"/>
    <property type="match status" value="1"/>
</dbReference>
<keyword evidence="3 7" id="KW-0812">Transmembrane</keyword>
<organism evidence="8 9">
    <name type="scientific">Streptomyces scabiei</name>
    <dbReference type="NCBI Taxonomy" id="1930"/>
    <lineage>
        <taxon>Bacteria</taxon>
        <taxon>Bacillati</taxon>
        <taxon>Actinomycetota</taxon>
        <taxon>Actinomycetes</taxon>
        <taxon>Kitasatosporales</taxon>
        <taxon>Streptomycetaceae</taxon>
        <taxon>Streptomyces</taxon>
    </lineage>
</organism>
<feature type="transmembrane region" description="Helical" evidence="7">
    <location>
        <begin position="321"/>
        <end position="337"/>
    </location>
</feature>
<reference evidence="8 9" key="2">
    <citation type="journal article" date="2016" name="Genome Announc.">
        <title>Draft Genome Sequences of Streptomyces scabiei S58, Streptomyces turgidiscabies T45, and Streptomyces acidiscabies a10, the Pathogens of Potato Common Scab, Isolated in Japan.</title>
        <authorList>
            <person name="Tomihama T."/>
            <person name="Nishi Y."/>
            <person name="Sakai M."/>
            <person name="Ikenaga M."/>
            <person name="Okubo T."/>
            <person name="Ikeda S."/>
        </authorList>
    </citation>
    <scope>NUCLEOTIDE SEQUENCE [LARGE SCALE GENOMIC DNA]</scope>
    <source>
        <strain evidence="8 9">S58</strain>
    </source>
</reference>
<proteinExistence type="predicted"/>
<feature type="transmembrane region" description="Helical" evidence="7">
    <location>
        <begin position="148"/>
        <end position="165"/>
    </location>
</feature>
<feature type="transmembrane region" description="Helical" evidence="7">
    <location>
        <begin position="238"/>
        <end position="255"/>
    </location>
</feature>
<evidence type="ECO:0000256" key="1">
    <source>
        <dbReference type="ARBA" id="ARBA00004651"/>
    </source>
</evidence>
<accession>A0A117EF26</accession>
<feature type="transmembrane region" description="Helical" evidence="7">
    <location>
        <begin position="26"/>
        <end position="45"/>
    </location>
</feature>
<dbReference type="Proteomes" id="UP000067448">
    <property type="component" value="Unassembled WGS sequence"/>
</dbReference>
<feature type="transmembrane region" description="Helical" evidence="7">
    <location>
        <begin position="119"/>
        <end position="141"/>
    </location>
</feature>
<keyword evidence="4 7" id="KW-1133">Transmembrane helix</keyword>
<dbReference type="CDD" id="cd06579">
    <property type="entry name" value="TM_PBP1_transp_AraH_like"/>
    <property type="match status" value="1"/>
</dbReference>
<reference evidence="9" key="1">
    <citation type="submission" date="2015-11" db="EMBL/GenBank/DDBJ databases">
        <authorList>
            <consortium name="Cross-ministerial Strategic Innovation Promotion Program (SIP) consortium"/>
            <person name="Tomihama T."/>
            <person name="Ikenaga M."/>
            <person name="Sakai M."/>
            <person name="Okubo T."/>
            <person name="Ikeda S."/>
        </authorList>
    </citation>
    <scope>NUCLEOTIDE SEQUENCE [LARGE SCALE GENOMIC DNA]</scope>
    <source>
        <strain evidence="9">S58</strain>
    </source>
</reference>
<feature type="transmembrane region" description="Helical" evidence="7">
    <location>
        <begin position="57"/>
        <end position="82"/>
    </location>
</feature>
<feature type="transmembrane region" description="Helical" evidence="7">
    <location>
        <begin position="89"/>
        <end position="107"/>
    </location>
</feature>
<keyword evidence="2" id="KW-1003">Cell membrane</keyword>
<gene>
    <name evidence="8" type="primary">ytfT</name>
    <name evidence="8" type="ORF">SsS58_05313</name>
</gene>
<sequence>MSTPPVATTATTGTASRWRALTHHHLFWPVAVLVALLLINVPFTPDFFSIRMTDGHLYGSLVSIVLFGSPLILVAVGMTLVIATGGIDLSVGAVVAITGALTCSYISDQADQNTLSAVFLAMGIGLVAAVVCGLWNGFLVARMGIQPIIATLIIMVAGRGVAQLITDGQIITINSEPYKLIGGGYWLTLPFSIFVVAAVVAITVALTRRTALGLLVESVGGNAEASRLVGIRSMRIKIMVYVFCALCAGIAGLMISSNTSAADGNNAGLWIELDAILAVVIGGTSLLGGRFSIGGTVVGALVIQTLTTTIYTIGVPTQTNLVFKAAVVIVVCLLQSPKFRAKVFGARFGSKPGATGGGTSPAAPAKTATAPADAAPKMEVS</sequence>
<evidence type="ECO:0000256" key="6">
    <source>
        <dbReference type="SAM" id="MobiDB-lite"/>
    </source>
</evidence>
<evidence type="ECO:0000313" key="9">
    <source>
        <dbReference type="Proteomes" id="UP000067448"/>
    </source>
</evidence>
<comment type="caution">
    <text evidence="8">The sequence shown here is derived from an EMBL/GenBank/DDBJ whole genome shotgun (WGS) entry which is preliminary data.</text>
</comment>
<feature type="transmembrane region" description="Helical" evidence="7">
    <location>
        <begin position="267"/>
        <end position="288"/>
    </location>
</feature>
<feature type="transmembrane region" description="Helical" evidence="7">
    <location>
        <begin position="185"/>
        <end position="206"/>
    </location>
</feature>
<dbReference type="GO" id="GO:0005886">
    <property type="term" value="C:plasma membrane"/>
    <property type="evidence" value="ECO:0007669"/>
    <property type="project" value="UniProtKB-SubCell"/>
</dbReference>
<protein>
    <submittedName>
        <fullName evidence="8">Inner membrane ABC transporter permease protein</fullName>
    </submittedName>
</protein>
<dbReference type="AlphaFoldDB" id="A0A117EF26"/>
<evidence type="ECO:0000256" key="3">
    <source>
        <dbReference type="ARBA" id="ARBA00022692"/>
    </source>
</evidence>